<dbReference type="InterPro" id="IPR035482">
    <property type="entry name" value="SIS_PGI_2"/>
</dbReference>
<dbReference type="Gene3D" id="3.40.50.10490">
    <property type="entry name" value="Glucose-6-phosphate isomerase like protein, domain 1"/>
    <property type="match status" value="2"/>
</dbReference>
<reference evidence="4" key="1">
    <citation type="submission" date="2017-02" db="EMBL/GenBank/DDBJ databases">
        <title>Delving into the versatile metabolic prowess of the omnipresent phylum Bacteroidetes.</title>
        <authorList>
            <person name="Nobu M.K."/>
            <person name="Mei R."/>
            <person name="Narihiro T."/>
            <person name="Kuroda K."/>
            <person name="Liu W.-T."/>
        </authorList>
    </citation>
    <scope>NUCLEOTIDE SEQUENCE</scope>
    <source>
        <strain evidence="4">ADurb.Bin280</strain>
    </source>
</reference>
<evidence type="ECO:0000256" key="3">
    <source>
        <dbReference type="ARBA" id="ARBA00023235"/>
    </source>
</evidence>
<dbReference type="InterPro" id="IPR046348">
    <property type="entry name" value="SIS_dom_sf"/>
</dbReference>
<keyword evidence="3 4" id="KW-0413">Isomerase</keyword>
<sequence length="373" mass="42059">MIKIDFNDLEVAPRDWSDIFEYKEDLASLESKIKKIAPEPVNVISVGNGGSITSFDAFSYALNPKTQVASVWTMDPQYLLKTKEKFSKENTVVVAVSKSGTTLGQIEALMYFKDYKVICVTNPEKGSLQEIARKMNWEIIEHPPVGGRFSGGTSSTFVPAMLSGIDCKKIQDGMAQGYQNKNLAYTLSKYYFDLEQQGYNEVYVTCYSEALSSFENLIVQLMHESVCKNSKGQTFYFSMGPEAQHHTNQRFIGGKRNVIGTFILSESANNEKIEIPKDLWSIDYKGKRLEDLNQIPYKKALEAEYLGTKGDADEKSIPNVTIKIDKICEQSVGELVSFWHLVAFYSSLLRDVNPFDQPAVERSKDITLDILLK</sequence>
<dbReference type="GO" id="GO:0005829">
    <property type="term" value="C:cytosol"/>
    <property type="evidence" value="ECO:0007669"/>
    <property type="project" value="TreeGrafter"/>
</dbReference>
<dbReference type="GO" id="GO:0048029">
    <property type="term" value="F:monosaccharide binding"/>
    <property type="evidence" value="ECO:0007669"/>
    <property type="project" value="TreeGrafter"/>
</dbReference>
<comment type="caution">
    <text evidence="4">The sequence shown here is derived from an EMBL/GenBank/DDBJ whole genome shotgun (WGS) entry which is preliminary data.</text>
</comment>
<dbReference type="PANTHER" id="PTHR11469">
    <property type="entry name" value="GLUCOSE-6-PHOSPHATE ISOMERASE"/>
    <property type="match status" value="1"/>
</dbReference>
<dbReference type="EMBL" id="MWBO01000061">
    <property type="protein sequence ID" value="OQA51841.1"/>
    <property type="molecule type" value="Genomic_DNA"/>
</dbReference>
<keyword evidence="1" id="KW-0312">Gluconeogenesis</keyword>
<dbReference type="AlphaFoldDB" id="A0A1V5SCB2"/>
<proteinExistence type="predicted"/>
<evidence type="ECO:0000256" key="1">
    <source>
        <dbReference type="ARBA" id="ARBA00022432"/>
    </source>
</evidence>
<dbReference type="PROSITE" id="PS51463">
    <property type="entry name" value="P_GLUCOSE_ISOMERASE_3"/>
    <property type="match status" value="1"/>
</dbReference>
<dbReference type="GO" id="GO:0006094">
    <property type="term" value="P:gluconeogenesis"/>
    <property type="evidence" value="ECO:0007669"/>
    <property type="project" value="UniProtKB-KW"/>
</dbReference>
<dbReference type="InterPro" id="IPR001672">
    <property type="entry name" value="G6P_Isomerase"/>
</dbReference>
<dbReference type="PRINTS" id="PR00662">
    <property type="entry name" value="G6PISOMERASE"/>
</dbReference>
<dbReference type="CDD" id="cd05016">
    <property type="entry name" value="SIS_PGI_2"/>
    <property type="match status" value="1"/>
</dbReference>
<evidence type="ECO:0000313" key="4">
    <source>
        <dbReference type="EMBL" id="OQA51841.1"/>
    </source>
</evidence>
<dbReference type="GO" id="GO:0097367">
    <property type="term" value="F:carbohydrate derivative binding"/>
    <property type="evidence" value="ECO:0007669"/>
    <property type="project" value="InterPro"/>
</dbReference>
<dbReference type="PANTHER" id="PTHR11469:SF1">
    <property type="entry name" value="GLUCOSE-6-PHOSPHATE ISOMERASE"/>
    <property type="match status" value="1"/>
</dbReference>
<name>A0A1V5SCB2_9BACT</name>
<dbReference type="SUPFAM" id="SSF53697">
    <property type="entry name" value="SIS domain"/>
    <property type="match status" value="1"/>
</dbReference>
<dbReference type="EC" id="5.3.1.9" evidence="4"/>
<gene>
    <name evidence="4" type="primary">pgi</name>
    <name evidence="4" type="ORF">BWY43_00791</name>
</gene>
<protein>
    <submittedName>
        <fullName evidence="4">Glucose-6-phosphate isomerase</fullName>
        <ecNumber evidence="4">5.3.1.9</ecNumber>
    </submittedName>
</protein>
<dbReference type="GO" id="GO:0004347">
    <property type="term" value="F:glucose-6-phosphate isomerase activity"/>
    <property type="evidence" value="ECO:0007669"/>
    <property type="project" value="UniProtKB-EC"/>
</dbReference>
<organism evidence="4">
    <name type="scientific">candidate division WS2 bacterium ADurb.Bin280</name>
    <dbReference type="NCBI Taxonomy" id="1852829"/>
    <lineage>
        <taxon>Bacteria</taxon>
        <taxon>candidate division WS2</taxon>
    </lineage>
</organism>
<accession>A0A1V5SCB2</accession>
<keyword evidence="2" id="KW-0324">Glycolysis</keyword>
<dbReference type="Proteomes" id="UP000485367">
    <property type="component" value="Unassembled WGS sequence"/>
</dbReference>
<dbReference type="GO" id="GO:0006096">
    <property type="term" value="P:glycolytic process"/>
    <property type="evidence" value="ECO:0007669"/>
    <property type="project" value="UniProtKB-KW"/>
</dbReference>
<evidence type="ECO:0000256" key="2">
    <source>
        <dbReference type="ARBA" id="ARBA00023152"/>
    </source>
</evidence>
<dbReference type="GO" id="GO:0051156">
    <property type="term" value="P:glucose 6-phosphate metabolic process"/>
    <property type="evidence" value="ECO:0007669"/>
    <property type="project" value="TreeGrafter"/>
</dbReference>